<dbReference type="AlphaFoldDB" id="A0A1J5QK25"/>
<dbReference type="InterPro" id="IPR009061">
    <property type="entry name" value="DNA-bd_dom_put_sf"/>
</dbReference>
<feature type="domain" description="HTH merR-type" evidence="1">
    <location>
        <begin position="1"/>
        <end position="48"/>
    </location>
</feature>
<protein>
    <recommendedName>
        <fullName evidence="1">HTH merR-type domain-containing protein</fullName>
    </recommendedName>
</protein>
<evidence type="ECO:0000259" key="1">
    <source>
        <dbReference type="PROSITE" id="PS50937"/>
    </source>
</evidence>
<name>A0A1J5QK25_9ZZZZ</name>
<dbReference type="GO" id="GO:0003677">
    <property type="term" value="F:DNA binding"/>
    <property type="evidence" value="ECO:0007669"/>
    <property type="project" value="InterPro"/>
</dbReference>
<evidence type="ECO:0000313" key="2">
    <source>
        <dbReference type="EMBL" id="OIQ80279.1"/>
    </source>
</evidence>
<dbReference type="PROSITE" id="PS50937">
    <property type="entry name" value="HTH_MERR_2"/>
    <property type="match status" value="1"/>
</dbReference>
<gene>
    <name evidence="2" type="ORF">GALL_379730</name>
</gene>
<dbReference type="EMBL" id="MLJW01001083">
    <property type="protein sequence ID" value="OIQ80279.1"/>
    <property type="molecule type" value="Genomic_DNA"/>
</dbReference>
<dbReference type="Pfam" id="PF13411">
    <property type="entry name" value="MerR_1"/>
    <property type="match status" value="1"/>
</dbReference>
<proteinExistence type="predicted"/>
<dbReference type="SUPFAM" id="SSF46955">
    <property type="entry name" value="Putative DNA-binding domain"/>
    <property type="match status" value="1"/>
</dbReference>
<organism evidence="2">
    <name type="scientific">mine drainage metagenome</name>
    <dbReference type="NCBI Taxonomy" id="410659"/>
    <lineage>
        <taxon>unclassified sequences</taxon>
        <taxon>metagenomes</taxon>
        <taxon>ecological metagenomes</taxon>
    </lineage>
</organism>
<accession>A0A1J5QK25</accession>
<dbReference type="Gene3D" id="1.10.1660.10">
    <property type="match status" value="1"/>
</dbReference>
<sequence>MFSAEEAAAHISSTARIVRYREQLGFLRPGREPRRHRRFTEEDLIALRLAESIERNYNASPSEVAFALRALTSPALTVELQALAELTGRLVANNAMLNFEQQKALALLANTASTGPQRGGPRNGNG</sequence>
<dbReference type="InterPro" id="IPR000551">
    <property type="entry name" value="MerR-type_HTH_dom"/>
</dbReference>
<comment type="caution">
    <text evidence="2">The sequence shown here is derived from an EMBL/GenBank/DDBJ whole genome shotgun (WGS) entry which is preliminary data.</text>
</comment>
<reference evidence="2" key="1">
    <citation type="submission" date="2016-10" db="EMBL/GenBank/DDBJ databases">
        <title>Sequence of Gallionella enrichment culture.</title>
        <authorList>
            <person name="Poehlein A."/>
            <person name="Muehling M."/>
            <person name="Daniel R."/>
        </authorList>
    </citation>
    <scope>NUCLEOTIDE SEQUENCE</scope>
</reference>
<dbReference type="GO" id="GO:0006355">
    <property type="term" value="P:regulation of DNA-templated transcription"/>
    <property type="evidence" value="ECO:0007669"/>
    <property type="project" value="InterPro"/>
</dbReference>